<gene>
    <name evidence="2" type="ORF">Y1Q_0024249</name>
</gene>
<dbReference type="EMBL" id="AKHW03002956">
    <property type="protein sequence ID" value="KYO36534.1"/>
    <property type="molecule type" value="Genomic_DNA"/>
</dbReference>
<name>A0A151NID0_ALLMI</name>
<feature type="transmembrane region" description="Helical" evidence="1">
    <location>
        <begin position="81"/>
        <end position="102"/>
    </location>
</feature>
<keyword evidence="1" id="KW-1133">Transmembrane helix</keyword>
<evidence type="ECO:0000313" key="3">
    <source>
        <dbReference type="Proteomes" id="UP000050525"/>
    </source>
</evidence>
<dbReference type="AlphaFoldDB" id="A0A151NID0"/>
<evidence type="ECO:0000256" key="1">
    <source>
        <dbReference type="SAM" id="Phobius"/>
    </source>
</evidence>
<organism evidence="2 3">
    <name type="scientific">Alligator mississippiensis</name>
    <name type="common">American alligator</name>
    <dbReference type="NCBI Taxonomy" id="8496"/>
    <lineage>
        <taxon>Eukaryota</taxon>
        <taxon>Metazoa</taxon>
        <taxon>Chordata</taxon>
        <taxon>Craniata</taxon>
        <taxon>Vertebrata</taxon>
        <taxon>Euteleostomi</taxon>
        <taxon>Archelosauria</taxon>
        <taxon>Archosauria</taxon>
        <taxon>Crocodylia</taxon>
        <taxon>Alligatoridae</taxon>
        <taxon>Alligatorinae</taxon>
        <taxon>Alligator</taxon>
    </lineage>
</organism>
<evidence type="ECO:0000313" key="2">
    <source>
        <dbReference type="EMBL" id="KYO36534.1"/>
    </source>
</evidence>
<keyword evidence="1" id="KW-0812">Transmembrane</keyword>
<sequence>MVTEDQLVATKMWRAENITHQDRWQEEDITCKDVQDQVDQEFRVQLLALNQKSMEALQEQDALMVRAVEAKEEDRQVLDTVLALVVAFVLPTALPLTIAPSAPSQAPTT</sequence>
<keyword evidence="1" id="KW-0472">Membrane</keyword>
<keyword evidence="3" id="KW-1185">Reference proteome</keyword>
<protein>
    <submittedName>
        <fullName evidence="2">Uncharacterized protein</fullName>
    </submittedName>
</protein>
<accession>A0A151NID0</accession>
<dbReference type="Proteomes" id="UP000050525">
    <property type="component" value="Unassembled WGS sequence"/>
</dbReference>
<proteinExistence type="predicted"/>
<reference evidence="2 3" key="1">
    <citation type="journal article" date="2012" name="Genome Biol.">
        <title>Sequencing three crocodilian genomes to illuminate the evolution of archosaurs and amniotes.</title>
        <authorList>
            <person name="St John J.A."/>
            <person name="Braun E.L."/>
            <person name="Isberg S.R."/>
            <person name="Miles L.G."/>
            <person name="Chong A.Y."/>
            <person name="Gongora J."/>
            <person name="Dalzell P."/>
            <person name="Moran C."/>
            <person name="Bed'hom B."/>
            <person name="Abzhanov A."/>
            <person name="Burgess S.C."/>
            <person name="Cooksey A.M."/>
            <person name="Castoe T.A."/>
            <person name="Crawford N.G."/>
            <person name="Densmore L.D."/>
            <person name="Drew J.C."/>
            <person name="Edwards S.V."/>
            <person name="Faircloth B.C."/>
            <person name="Fujita M.K."/>
            <person name="Greenwold M.J."/>
            <person name="Hoffmann F.G."/>
            <person name="Howard J.M."/>
            <person name="Iguchi T."/>
            <person name="Janes D.E."/>
            <person name="Khan S.Y."/>
            <person name="Kohno S."/>
            <person name="de Koning A.J."/>
            <person name="Lance S.L."/>
            <person name="McCarthy F.M."/>
            <person name="McCormack J.E."/>
            <person name="Merchant M.E."/>
            <person name="Peterson D.G."/>
            <person name="Pollock D.D."/>
            <person name="Pourmand N."/>
            <person name="Raney B.J."/>
            <person name="Roessler K.A."/>
            <person name="Sanford J.R."/>
            <person name="Sawyer R.H."/>
            <person name="Schmidt C.J."/>
            <person name="Triplett E.W."/>
            <person name="Tuberville T.D."/>
            <person name="Venegas-Anaya M."/>
            <person name="Howard J.T."/>
            <person name="Jarvis E.D."/>
            <person name="Guillette L.J.Jr."/>
            <person name="Glenn T.C."/>
            <person name="Green R.E."/>
            <person name="Ray D.A."/>
        </authorList>
    </citation>
    <scope>NUCLEOTIDE SEQUENCE [LARGE SCALE GENOMIC DNA]</scope>
    <source>
        <strain evidence="2">KSC_2009_1</strain>
    </source>
</reference>
<comment type="caution">
    <text evidence="2">The sequence shown here is derived from an EMBL/GenBank/DDBJ whole genome shotgun (WGS) entry which is preliminary data.</text>
</comment>